<dbReference type="Proteomes" id="UP001596417">
    <property type="component" value="Unassembled WGS sequence"/>
</dbReference>
<dbReference type="GO" id="GO:0016491">
    <property type="term" value="F:oxidoreductase activity"/>
    <property type="evidence" value="ECO:0007669"/>
    <property type="project" value="UniProtKB-KW"/>
</dbReference>
<protein>
    <submittedName>
        <fullName evidence="7">NAD(P)/FAD-dependent oxidoreductase</fullName>
        <ecNumber evidence="7">1.6.5.-</ecNumber>
    </submittedName>
</protein>
<proteinExistence type="inferred from homology"/>
<dbReference type="AlphaFoldDB" id="A0ABD5YP11"/>
<comment type="cofactor">
    <cofactor evidence="1">
        <name>FAD</name>
        <dbReference type="ChEBI" id="CHEBI:57692"/>
    </cofactor>
</comment>
<reference evidence="7 8" key="1">
    <citation type="journal article" date="2019" name="Int. J. Syst. Evol. Microbiol.">
        <title>The Global Catalogue of Microorganisms (GCM) 10K type strain sequencing project: providing services to taxonomists for standard genome sequencing and annotation.</title>
        <authorList>
            <consortium name="The Broad Institute Genomics Platform"/>
            <consortium name="The Broad Institute Genome Sequencing Center for Infectious Disease"/>
            <person name="Wu L."/>
            <person name="Ma J."/>
        </authorList>
    </citation>
    <scope>NUCLEOTIDE SEQUENCE [LARGE SCALE GENOMIC DNA]</scope>
    <source>
        <strain evidence="7 8">RDMS1</strain>
    </source>
</reference>
<dbReference type="Pfam" id="PF07992">
    <property type="entry name" value="Pyr_redox_2"/>
    <property type="match status" value="1"/>
</dbReference>
<keyword evidence="5 7" id="KW-0560">Oxidoreductase</keyword>
<evidence type="ECO:0000256" key="2">
    <source>
        <dbReference type="ARBA" id="ARBA00005272"/>
    </source>
</evidence>
<evidence type="ECO:0000313" key="8">
    <source>
        <dbReference type="Proteomes" id="UP001596417"/>
    </source>
</evidence>
<dbReference type="Gene3D" id="3.50.50.100">
    <property type="match status" value="1"/>
</dbReference>
<gene>
    <name evidence="7" type="ORF">ACFQL7_05080</name>
</gene>
<dbReference type="SUPFAM" id="SSF51905">
    <property type="entry name" value="FAD/NAD(P)-binding domain"/>
    <property type="match status" value="1"/>
</dbReference>
<dbReference type="PANTHER" id="PTHR42913">
    <property type="entry name" value="APOPTOSIS-INDUCING FACTOR 1"/>
    <property type="match status" value="1"/>
</dbReference>
<dbReference type="EMBL" id="JBHTAX010000001">
    <property type="protein sequence ID" value="MFC7189280.1"/>
    <property type="molecule type" value="Genomic_DNA"/>
</dbReference>
<accession>A0ABD5YP11</accession>
<evidence type="ECO:0000259" key="6">
    <source>
        <dbReference type="Pfam" id="PF07992"/>
    </source>
</evidence>
<dbReference type="RefSeq" id="WP_390204803.1">
    <property type="nucleotide sequence ID" value="NZ_JBHSZC010000001.1"/>
</dbReference>
<evidence type="ECO:0000256" key="3">
    <source>
        <dbReference type="ARBA" id="ARBA00022630"/>
    </source>
</evidence>
<evidence type="ECO:0000256" key="5">
    <source>
        <dbReference type="ARBA" id="ARBA00023002"/>
    </source>
</evidence>
<comment type="similarity">
    <text evidence="2">Belongs to the NADH dehydrogenase family.</text>
</comment>
<dbReference type="PANTHER" id="PTHR42913:SF3">
    <property type="entry name" value="64 KDA MITOCHONDRIAL NADH DEHYDROGENASE (EUROFUNG)"/>
    <property type="match status" value="1"/>
</dbReference>
<sequence length="230" mass="24983">MSAPVEIHLVEMEAHIFPGHDPEFQGSLRKKLEAANVTVHTGATCIAVDERTMQFEEVDDLDYDVLVWAGGVTGQDALSDTTIETNHSRANASSTFETSADRVYAIGDAAFVHPKIEENVFDEQTVWQRIVNPDTENVPPPTAEAAIEAGKQIGNNIARVRSGSEPVDWAYINKGTLVSVGDEVVAHNVIGVPMNTFSGPAARTLKRAVSARWITSISSPKRALTAWNDM</sequence>
<evidence type="ECO:0000256" key="4">
    <source>
        <dbReference type="ARBA" id="ARBA00022827"/>
    </source>
</evidence>
<organism evidence="7 8">
    <name type="scientific">Halocatena marina</name>
    <dbReference type="NCBI Taxonomy" id="2934937"/>
    <lineage>
        <taxon>Archaea</taxon>
        <taxon>Methanobacteriati</taxon>
        <taxon>Methanobacteriota</taxon>
        <taxon>Stenosarchaea group</taxon>
        <taxon>Halobacteria</taxon>
        <taxon>Halobacteriales</taxon>
        <taxon>Natronomonadaceae</taxon>
        <taxon>Halocatena</taxon>
    </lineage>
</organism>
<dbReference type="InterPro" id="IPR023753">
    <property type="entry name" value="FAD/NAD-binding_dom"/>
</dbReference>
<evidence type="ECO:0000256" key="1">
    <source>
        <dbReference type="ARBA" id="ARBA00001974"/>
    </source>
</evidence>
<dbReference type="InterPro" id="IPR036188">
    <property type="entry name" value="FAD/NAD-bd_sf"/>
</dbReference>
<dbReference type="InterPro" id="IPR051169">
    <property type="entry name" value="NADH-Q_oxidoreductase"/>
</dbReference>
<comment type="caution">
    <text evidence="7">The sequence shown here is derived from an EMBL/GenBank/DDBJ whole genome shotgun (WGS) entry which is preliminary data.</text>
</comment>
<name>A0ABD5YP11_9EURY</name>
<dbReference type="EC" id="1.6.5.-" evidence="7"/>
<evidence type="ECO:0000313" key="7">
    <source>
        <dbReference type="EMBL" id="MFC7189280.1"/>
    </source>
</evidence>
<keyword evidence="3" id="KW-0285">Flavoprotein</keyword>
<keyword evidence="4" id="KW-0274">FAD</keyword>
<feature type="domain" description="FAD/NAD(P)-binding" evidence="6">
    <location>
        <begin position="5"/>
        <end position="116"/>
    </location>
</feature>
<keyword evidence="8" id="KW-1185">Reference proteome</keyword>